<evidence type="ECO:0000313" key="2">
    <source>
        <dbReference type="Proteomes" id="UP000663850"/>
    </source>
</evidence>
<comment type="caution">
    <text evidence="1">The sequence shown here is derived from an EMBL/GenBank/DDBJ whole genome shotgun (WGS) entry which is preliminary data.</text>
</comment>
<evidence type="ECO:0000313" key="1">
    <source>
        <dbReference type="EMBL" id="CAE6501528.1"/>
    </source>
</evidence>
<accession>A0A8H3CZK4</accession>
<name>A0A8H3CZK4_9AGAM</name>
<gene>
    <name evidence="1" type="ORF">RDB_LOCUS95667</name>
</gene>
<dbReference type="AlphaFoldDB" id="A0A8H3CZK4"/>
<sequence>MASPAPTNPIRKGANVNLMRVYRQLFYDILPFVWEEVDQATPLVSMIPGWGIVTYDSDFSPYVVSDQGPMLYDLLKRPLPGHAIPYSSLDLTRFNIYAPHVKQLTPSTLHVDEYDGWEGFLSCTRSVDLLPNLETLILPDPDDTRRTSNNETIEADAVNWITAFLPTSLQMLVLASREVIPLAPNTP</sequence>
<protein>
    <submittedName>
        <fullName evidence="1">Uncharacterized protein</fullName>
    </submittedName>
</protein>
<dbReference type="EMBL" id="CAJMWZ010005166">
    <property type="protein sequence ID" value="CAE6501528.1"/>
    <property type="molecule type" value="Genomic_DNA"/>
</dbReference>
<reference evidence="1" key="1">
    <citation type="submission" date="2021-01" db="EMBL/GenBank/DDBJ databases">
        <authorList>
            <person name="Kaushik A."/>
        </authorList>
    </citation>
    <scope>NUCLEOTIDE SEQUENCE</scope>
    <source>
        <strain evidence="1">Type strain: AG8-Rh-89/</strain>
    </source>
</reference>
<organism evidence="1 2">
    <name type="scientific">Rhizoctonia solani</name>
    <dbReference type="NCBI Taxonomy" id="456999"/>
    <lineage>
        <taxon>Eukaryota</taxon>
        <taxon>Fungi</taxon>
        <taxon>Dikarya</taxon>
        <taxon>Basidiomycota</taxon>
        <taxon>Agaricomycotina</taxon>
        <taxon>Agaricomycetes</taxon>
        <taxon>Cantharellales</taxon>
        <taxon>Ceratobasidiaceae</taxon>
        <taxon>Rhizoctonia</taxon>
    </lineage>
</organism>
<dbReference type="Proteomes" id="UP000663850">
    <property type="component" value="Unassembled WGS sequence"/>
</dbReference>
<proteinExistence type="predicted"/>